<dbReference type="InterPro" id="IPR051085">
    <property type="entry name" value="MB_O-acyltransferase"/>
</dbReference>
<comment type="similarity">
    <text evidence="2 9">Belongs to the membrane-bound acyltransferase family.</text>
</comment>
<dbReference type="GO" id="GO:0005886">
    <property type="term" value="C:plasma membrane"/>
    <property type="evidence" value="ECO:0007669"/>
    <property type="project" value="UniProtKB-SubCell"/>
</dbReference>
<keyword evidence="5 10" id="KW-0812">Transmembrane</keyword>
<feature type="transmembrane region" description="Helical" evidence="10">
    <location>
        <begin position="6"/>
        <end position="23"/>
    </location>
</feature>
<reference evidence="11" key="1">
    <citation type="submission" date="2020-10" db="EMBL/GenBank/DDBJ databases">
        <authorList>
            <person name="Gilroy R."/>
        </authorList>
    </citation>
    <scope>NUCLEOTIDE SEQUENCE</scope>
    <source>
        <strain evidence="11">ChiSxjej1B13-7041</strain>
    </source>
</reference>
<evidence type="ECO:0000256" key="4">
    <source>
        <dbReference type="ARBA" id="ARBA00022679"/>
    </source>
</evidence>
<dbReference type="PIRSF" id="PIRSF016636">
    <property type="entry name" value="AlgI_DltB"/>
    <property type="match status" value="1"/>
</dbReference>
<dbReference type="InterPro" id="IPR004299">
    <property type="entry name" value="MBOAT_fam"/>
</dbReference>
<keyword evidence="8 9" id="KW-0012">Acyltransferase</keyword>
<dbReference type="PANTHER" id="PTHR13285">
    <property type="entry name" value="ACYLTRANSFERASE"/>
    <property type="match status" value="1"/>
</dbReference>
<keyword evidence="3 9" id="KW-1003">Cell membrane</keyword>
<evidence type="ECO:0000256" key="3">
    <source>
        <dbReference type="ARBA" id="ARBA00022475"/>
    </source>
</evidence>
<dbReference type="InterPro" id="IPR024194">
    <property type="entry name" value="Ac/AlaTfrase_AlgI/DltB"/>
</dbReference>
<dbReference type="EMBL" id="DVHU01000008">
    <property type="protein sequence ID" value="HIR91944.1"/>
    <property type="molecule type" value="Genomic_DNA"/>
</dbReference>
<accession>A0A9D1JEJ8</accession>
<name>A0A9D1JEJ8_9FIRM</name>
<evidence type="ECO:0000256" key="5">
    <source>
        <dbReference type="ARBA" id="ARBA00022692"/>
    </source>
</evidence>
<evidence type="ECO:0000256" key="8">
    <source>
        <dbReference type="ARBA" id="ARBA00023315"/>
    </source>
</evidence>
<feature type="transmembrane region" description="Helical" evidence="10">
    <location>
        <begin position="435"/>
        <end position="454"/>
    </location>
</feature>
<feature type="transmembrane region" description="Helical" evidence="10">
    <location>
        <begin position="406"/>
        <end position="423"/>
    </location>
</feature>
<feature type="transmembrane region" description="Helical" evidence="10">
    <location>
        <begin position="78"/>
        <end position="97"/>
    </location>
</feature>
<dbReference type="GO" id="GO:0042121">
    <property type="term" value="P:alginic acid biosynthetic process"/>
    <property type="evidence" value="ECO:0007669"/>
    <property type="project" value="InterPro"/>
</dbReference>
<evidence type="ECO:0000256" key="9">
    <source>
        <dbReference type="PIRNR" id="PIRNR016636"/>
    </source>
</evidence>
<dbReference type="Proteomes" id="UP000886841">
    <property type="component" value="Unassembled WGS sequence"/>
</dbReference>
<protein>
    <submittedName>
        <fullName evidence="11">MBOAT family protein</fullName>
    </submittedName>
</protein>
<keyword evidence="4 9" id="KW-0808">Transferase</keyword>
<dbReference type="PIRSF" id="PIRSF500217">
    <property type="entry name" value="AlgI"/>
    <property type="match status" value="1"/>
</dbReference>
<evidence type="ECO:0000256" key="10">
    <source>
        <dbReference type="SAM" id="Phobius"/>
    </source>
</evidence>
<organism evidence="11 12">
    <name type="scientific">Candidatus Egerieimonas intestinavium</name>
    <dbReference type="NCBI Taxonomy" id="2840777"/>
    <lineage>
        <taxon>Bacteria</taxon>
        <taxon>Bacillati</taxon>
        <taxon>Bacillota</taxon>
        <taxon>Clostridia</taxon>
        <taxon>Lachnospirales</taxon>
        <taxon>Lachnospiraceae</taxon>
        <taxon>Lachnospiraceae incertae sedis</taxon>
        <taxon>Candidatus Egerieimonas</taxon>
    </lineage>
</organism>
<feature type="transmembrane region" description="Helical" evidence="10">
    <location>
        <begin position="310"/>
        <end position="335"/>
    </location>
</feature>
<keyword evidence="6 10" id="KW-1133">Transmembrane helix</keyword>
<evidence type="ECO:0000256" key="6">
    <source>
        <dbReference type="ARBA" id="ARBA00022989"/>
    </source>
</evidence>
<evidence type="ECO:0000256" key="7">
    <source>
        <dbReference type="ARBA" id="ARBA00023136"/>
    </source>
</evidence>
<comment type="subcellular location">
    <subcellularLocation>
        <location evidence="1">Cell membrane</location>
        <topology evidence="1">Multi-pass membrane protein</topology>
    </subcellularLocation>
</comment>
<dbReference type="Pfam" id="PF03062">
    <property type="entry name" value="MBOAT"/>
    <property type="match status" value="1"/>
</dbReference>
<evidence type="ECO:0000313" key="11">
    <source>
        <dbReference type="EMBL" id="HIR91944.1"/>
    </source>
</evidence>
<dbReference type="GO" id="GO:0016746">
    <property type="term" value="F:acyltransferase activity"/>
    <property type="evidence" value="ECO:0007669"/>
    <property type="project" value="UniProtKB-KW"/>
</dbReference>
<feature type="transmembrane region" description="Helical" evidence="10">
    <location>
        <begin position="381"/>
        <end position="400"/>
    </location>
</feature>
<gene>
    <name evidence="11" type="ORF">IAB98_00810</name>
</gene>
<evidence type="ECO:0000256" key="2">
    <source>
        <dbReference type="ARBA" id="ARBA00010323"/>
    </source>
</evidence>
<dbReference type="AlphaFoldDB" id="A0A9D1JEJ8"/>
<evidence type="ECO:0000313" key="12">
    <source>
        <dbReference type="Proteomes" id="UP000886841"/>
    </source>
</evidence>
<evidence type="ECO:0000256" key="1">
    <source>
        <dbReference type="ARBA" id="ARBA00004651"/>
    </source>
</evidence>
<dbReference type="PANTHER" id="PTHR13285:SF23">
    <property type="entry name" value="TEICHOIC ACID D-ALANYLTRANSFERASE"/>
    <property type="match status" value="1"/>
</dbReference>
<feature type="transmembrane region" description="Helical" evidence="10">
    <location>
        <begin position="355"/>
        <end position="374"/>
    </location>
</feature>
<feature type="transmembrane region" description="Helical" evidence="10">
    <location>
        <begin position="49"/>
        <end position="66"/>
    </location>
</feature>
<comment type="caution">
    <text evidence="11">The sequence shown here is derived from an EMBL/GenBank/DDBJ whole genome shotgun (WGS) entry which is preliminary data.</text>
</comment>
<proteinExistence type="inferred from homology"/>
<feature type="transmembrane region" description="Helical" evidence="10">
    <location>
        <begin position="117"/>
        <end position="138"/>
    </location>
</feature>
<keyword evidence="7 9" id="KW-0472">Membrane</keyword>
<dbReference type="InterPro" id="IPR028362">
    <property type="entry name" value="AlgI"/>
</dbReference>
<sequence length="465" mass="53514">MVFSSIVFLFVFLPIVLALYYVIPGLRWKNIILLAASIIFYAWGEPVYIVLMLLSILFNFVMGLELDRLKENPARRRANLIFTVVVNLCILGFFKYYGFLLGSINAILPVNIPYRELALPVGISFYTFQTLSYILDLYRDEIRVQKNILDFALYITMFPQLIAGPIVRYIDIQEQLEERSITWHKASLGAEYFIKGLAKKVLLANTAGAVYTSIQGLGDGYQTVVTSWIGIIFYTMQIYFDFSGYSDMAVGLGKMLGFQFVKNFDYPYTSRSVTEFWRRWHISLGTWFREYVYIPLGGNRVSVPKHIRNILVVWALTGLWHGAAWNFVLWGVYYGVFLLLEKYIWGKYLERLPGWVGNLYTMIFVIIGWVFFSCTDLKDGLAYLGSLFGVGVAGFANATAFYYLKSSLVLLVFCIICTRPWAYKWYKRVAGTRPVAAAVINGLLLLLSIAFLVYDSYNPFLYFRF</sequence>
<reference evidence="11" key="2">
    <citation type="journal article" date="2021" name="PeerJ">
        <title>Extensive microbial diversity within the chicken gut microbiome revealed by metagenomics and culture.</title>
        <authorList>
            <person name="Gilroy R."/>
            <person name="Ravi A."/>
            <person name="Getino M."/>
            <person name="Pursley I."/>
            <person name="Horton D.L."/>
            <person name="Alikhan N.F."/>
            <person name="Baker D."/>
            <person name="Gharbi K."/>
            <person name="Hall N."/>
            <person name="Watson M."/>
            <person name="Adriaenssens E.M."/>
            <person name="Foster-Nyarko E."/>
            <person name="Jarju S."/>
            <person name="Secka A."/>
            <person name="Antonio M."/>
            <person name="Oren A."/>
            <person name="Chaudhuri R.R."/>
            <person name="La Ragione R."/>
            <person name="Hildebrand F."/>
            <person name="Pallen M.J."/>
        </authorList>
    </citation>
    <scope>NUCLEOTIDE SEQUENCE</scope>
    <source>
        <strain evidence="11">ChiSxjej1B13-7041</strain>
    </source>
</reference>